<dbReference type="EMBL" id="KZ819191">
    <property type="protein sequence ID" value="PWZ01186.1"/>
    <property type="molecule type" value="Genomic_DNA"/>
</dbReference>
<dbReference type="GO" id="GO:0004674">
    <property type="term" value="F:protein serine/threonine kinase activity"/>
    <property type="evidence" value="ECO:0007669"/>
    <property type="project" value="UniProtKB-KW"/>
</dbReference>
<dbReference type="Gene3D" id="1.10.510.10">
    <property type="entry name" value="Transferase(Phosphotransferase) domain 1"/>
    <property type="match status" value="1"/>
</dbReference>
<dbReference type="AlphaFoldDB" id="A0A317XS85"/>
<dbReference type="CDD" id="cd13994">
    <property type="entry name" value="STKc_HAL4_like"/>
    <property type="match status" value="1"/>
</dbReference>
<dbReference type="FunCoup" id="A0A317XS85">
    <property type="interactions" value="51"/>
</dbReference>
<feature type="domain" description="Protein kinase" evidence="12">
    <location>
        <begin position="508"/>
        <end position="776"/>
    </location>
</feature>
<accession>A0A317XS85</accession>
<dbReference type="InterPro" id="IPR000719">
    <property type="entry name" value="Prot_kinase_dom"/>
</dbReference>
<evidence type="ECO:0000256" key="3">
    <source>
        <dbReference type="ARBA" id="ARBA00022679"/>
    </source>
</evidence>
<keyword evidence="5 13" id="KW-0418">Kinase</keyword>
<feature type="compositionally biased region" description="Basic and acidic residues" evidence="11">
    <location>
        <begin position="429"/>
        <end position="452"/>
    </location>
</feature>
<feature type="region of interest" description="Disordered" evidence="11">
    <location>
        <begin position="1"/>
        <end position="74"/>
    </location>
</feature>
<feature type="compositionally biased region" description="Polar residues" evidence="11">
    <location>
        <begin position="353"/>
        <end position="363"/>
    </location>
</feature>
<evidence type="ECO:0000256" key="9">
    <source>
        <dbReference type="ARBA" id="ARBA00078109"/>
    </source>
</evidence>
<feature type="compositionally biased region" description="Basic and acidic residues" evidence="11">
    <location>
        <begin position="91"/>
        <end position="106"/>
    </location>
</feature>
<dbReference type="GO" id="GO:0005829">
    <property type="term" value="C:cytosol"/>
    <property type="evidence" value="ECO:0007669"/>
    <property type="project" value="TreeGrafter"/>
</dbReference>
<feature type="compositionally biased region" description="Low complexity" evidence="11">
    <location>
        <begin position="44"/>
        <end position="68"/>
    </location>
</feature>
<dbReference type="PANTHER" id="PTHR24343">
    <property type="entry name" value="SERINE/THREONINE KINASE"/>
    <property type="match status" value="1"/>
</dbReference>
<feature type="compositionally biased region" description="Low complexity" evidence="11">
    <location>
        <begin position="235"/>
        <end position="265"/>
    </location>
</feature>
<evidence type="ECO:0000256" key="5">
    <source>
        <dbReference type="ARBA" id="ARBA00022777"/>
    </source>
</evidence>
<dbReference type="OrthoDB" id="6513151at2759"/>
<evidence type="ECO:0000256" key="7">
    <source>
        <dbReference type="ARBA" id="ARBA00047899"/>
    </source>
</evidence>
<organism evidence="13 14">
    <name type="scientific">Testicularia cyperi</name>
    <dbReference type="NCBI Taxonomy" id="1882483"/>
    <lineage>
        <taxon>Eukaryota</taxon>
        <taxon>Fungi</taxon>
        <taxon>Dikarya</taxon>
        <taxon>Basidiomycota</taxon>
        <taxon>Ustilaginomycotina</taxon>
        <taxon>Ustilaginomycetes</taxon>
        <taxon>Ustilaginales</taxon>
        <taxon>Anthracoideaceae</taxon>
        <taxon>Testicularia</taxon>
    </lineage>
</organism>
<keyword evidence="6 10" id="KW-0067">ATP-binding</keyword>
<evidence type="ECO:0000259" key="12">
    <source>
        <dbReference type="PROSITE" id="PS50011"/>
    </source>
</evidence>
<feature type="compositionally biased region" description="Polar residues" evidence="11">
    <location>
        <begin position="26"/>
        <end position="39"/>
    </location>
</feature>
<protein>
    <recommendedName>
        <fullName evidence="1">non-specific serine/threonine protein kinase</fullName>
        <ecNumber evidence="1">2.7.11.1</ecNumber>
    </recommendedName>
    <alternativeName>
        <fullName evidence="9">Halotolerance protein 4</fullName>
    </alternativeName>
</protein>
<dbReference type="PROSITE" id="PS00107">
    <property type="entry name" value="PROTEIN_KINASE_ATP"/>
    <property type="match status" value="1"/>
</dbReference>
<feature type="compositionally biased region" description="Low complexity" evidence="11">
    <location>
        <begin position="202"/>
        <end position="213"/>
    </location>
</feature>
<reference evidence="13 14" key="1">
    <citation type="journal article" date="2018" name="Mol. Biol. Evol.">
        <title>Broad Genomic Sampling Reveals a Smut Pathogenic Ancestry of the Fungal Clade Ustilaginomycotina.</title>
        <authorList>
            <person name="Kijpornyongpan T."/>
            <person name="Mondo S.J."/>
            <person name="Barry K."/>
            <person name="Sandor L."/>
            <person name="Lee J."/>
            <person name="Lipzen A."/>
            <person name="Pangilinan J."/>
            <person name="LaButti K."/>
            <person name="Hainaut M."/>
            <person name="Henrissat B."/>
            <person name="Grigoriev I.V."/>
            <person name="Spatafora J.W."/>
            <person name="Aime M.C."/>
        </authorList>
    </citation>
    <scope>NUCLEOTIDE SEQUENCE [LARGE SCALE GENOMIC DNA]</scope>
    <source>
        <strain evidence="13 14">MCA 3645</strain>
    </source>
</reference>
<evidence type="ECO:0000256" key="8">
    <source>
        <dbReference type="ARBA" id="ARBA00048679"/>
    </source>
</evidence>
<evidence type="ECO:0000313" key="14">
    <source>
        <dbReference type="Proteomes" id="UP000246740"/>
    </source>
</evidence>
<feature type="region of interest" description="Disordered" evidence="11">
    <location>
        <begin position="88"/>
        <end position="152"/>
    </location>
</feature>
<dbReference type="InterPro" id="IPR011009">
    <property type="entry name" value="Kinase-like_dom_sf"/>
</dbReference>
<evidence type="ECO:0000256" key="1">
    <source>
        <dbReference type="ARBA" id="ARBA00012513"/>
    </source>
</evidence>
<proteinExistence type="predicted"/>
<keyword evidence="3" id="KW-0808">Transferase</keyword>
<evidence type="ECO:0000313" key="13">
    <source>
        <dbReference type="EMBL" id="PWZ01186.1"/>
    </source>
</evidence>
<evidence type="ECO:0000256" key="4">
    <source>
        <dbReference type="ARBA" id="ARBA00022741"/>
    </source>
</evidence>
<dbReference type="STRING" id="1882483.A0A317XS85"/>
<keyword evidence="14" id="KW-1185">Reference proteome</keyword>
<evidence type="ECO:0000256" key="6">
    <source>
        <dbReference type="ARBA" id="ARBA00022840"/>
    </source>
</evidence>
<evidence type="ECO:0000256" key="10">
    <source>
        <dbReference type="PROSITE-ProRule" id="PRU10141"/>
    </source>
</evidence>
<dbReference type="InterPro" id="IPR017441">
    <property type="entry name" value="Protein_kinase_ATP_BS"/>
</dbReference>
<dbReference type="InParanoid" id="A0A317XS85"/>
<dbReference type="Proteomes" id="UP000246740">
    <property type="component" value="Unassembled WGS sequence"/>
</dbReference>
<feature type="binding site" evidence="10">
    <location>
        <position position="539"/>
    </location>
    <ligand>
        <name>ATP</name>
        <dbReference type="ChEBI" id="CHEBI:30616"/>
    </ligand>
</feature>
<feature type="compositionally biased region" description="Basic and acidic residues" evidence="11">
    <location>
        <begin position="401"/>
        <end position="412"/>
    </location>
</feature>
<dbReference type="InterPro" id="IPR008271">
    <property type="entry name" value="Ser/Thr_kinase_AS"/>
</dbReference>
<feature type="compositionally biased region" description="Polar residues" evidence="11">
    <location>
        <begin position="184"/>
        <end position="201"/>
    </location>
</feature>
<dbReference type="SUPFAM" id="SSF56112">
    <property type="entry name" value="Protein kinase-like (PK-like)"/>
    <property type="match status" value="1"/>
</dbReference>
<keyword evidence="4 10" id="KW-0547">Nucleotide-binding</keyword>
<dbReference type="GO" id="GO:0005524">
    <property type="term" value="F:ATP binding"/>
    <property type="evidence" value="ECO:0007669"/>
    <property type="project" value="UniProtKB-UniRule"/>
</dbReference>
<evidence type="ECO:0000256" key="11">
    <source>
        <dbReference type="SAM" id="MobiDB-lite"/>
    </source>
</evidence>
<dbReference type="GO" id="GO:0030003">
    <property type="term" value="P:intracellular monoatomic cation homeostasis"/>
    <property type="evidence" value="ECO:0007669"/>
    <property type="project" value="TreeGrafter"/>
</dbReference>
<feature type="region of interest" description="Disordered" evidence="11">
    <location>
        <begin position="166"/>
        <end position="497"/>
    </location>
</feature>
<dbReference type="SMART" id="SM00220">
    <property type="entry name" value="S_TKc"/>
    <property type="match status" value="1"/>
</dbReference>
<dbReference type="Pfam" id="PF00069">
    <property type="entry name" value="Pkinase"/>
    <property type="match status" value="1"/>
</dbReference>
<evidence type="ECO:0000256" key="2">
    <source>
        <dbReference type="ARBA" id="ARBA00022527"/>
    </source>
</evidence>
<keyword evidence="2" id="KW-0723">Serine/threonine-protein kinase</keyword>
<feature type="compositionally biased region" description="Basic and acidic residues" evidence="11">
    <location>
        <begin position="283"/>
        <end position="294"/>
    </location>
</feature>
<dbReference type="PROSITE" id="PS50011">
    <property type="entry name" value="PROTEIN_KINASE_DOM"/>
    <property type="match status" value="1"/>
</dbReference>
<gene>
    <name evidence="13" type="ORF">BCV70DRAFT_188377</name>
</gene>
<dbReference type="PROSITE" id="PS00108">
    <property type="entry name" value="PROTEIN_KINASE_ST"/>
    <property type="match status" value="1"/>
</dbReference>
<sequence>MTSINPQHTSEEATLEGGNPPKEPGDNQSSTPTRTATENPNEEPPAATSKASAPAAAPAAKTQTTLLANCDPKPLMATRYSDRIQAAMRDGSVRIPEEEREMRAREMMVFSDSETESNLSRPPSPDRDRYPKHRLSGLQAKDSTMVKHGSGQDALDGLTARLELTRENSPYDTRAHLSAAAAAGQQTPGYFDSAGTSAGPTSLSSSRRPSINSGATSGDKLRNSARPSSPPPRAMSPSKAAPSTKISHNTLTSTNATFSSSANAAGRPAEASRVPSGDPAPVPKEKPKEKETKGMFRRMLSGAGHSSDKDKAKLAASSGDANAHGGAPAHSPIRERPSPRAAGQHGAGASPLGSPSVSRGSTPPHSPRNELDEANLNSAYQGMHLQSPPNSQPPSRNVSIKRKDSGKGDAIKDSNAQTESSRLTAAALRDWDAKGKPEKSSKKSDRGKDGDAKSTASSTLRDMIMGSAPKLSRRGSSASHGNKSDGGSKKGGSTAGGETASLLKKYGVCEKAAIGKGATAVVRLAHKWDRSTEKLYAVKEFRKRRKNETEKEYVKKLTSEFCISSTLHHINIVETVDLVQDENRHWCEVMEYCPGGDLYAAIKRGGMSQAEVECSFKQILNGIAYLHSMGVAHRDIKPENLLLDGHGHIKITDFGVSDVFRMCWEKSTHYSKGLCGSEPYIAPEQFEKKEYDARLVDVWAAAVVFYCMQFQELPWRVAKMSDPTFKEYVGAYATSSAPSPLSNLSPRECRPLLKKMLCPDPKGRWTMDEVLKDPWLMSVPLCEEGKQNDHTHSMAPGMQ</sequence>
<dbReference type="EC" id="2.7.11.1" evidence="1"/>
<feature type="compositionally biased region" description="Low complexity" evidence="11">
    <location>
        <begin position="386"/>
        <end position="398"/>
    </location>
</feature>
<feature type="compositionally biased region" description="Polar residues" evidence="11">
    <location>
        <begin position="414"/>
        <end position="423"/>
    </location>
</feature>
<name>A0A317XS85_9BASI</name>
<comment type="catalytic activity">
    <reaction evidence="8">
        <text>L-seryl-[protein] + ATP = O-phospho-L-seryl-[protein] + ADP + H(+)</text>
        <dbReference type="Rhea" id="RHEA:17989"/>
        <dbReference type="Rhea" id="RHEA-COMP:9863"/>
        <dbReference type="Rhea" id="RHEA-COMP:11604"/>
        <dbReference type="ChEBI" id="CHEBI:15378"/>
        <dbReference type="ChEBI" id="CHEBI:29999"/>
        <dbReference type="ChEBI" id="CHEBI:30616"/>
        <dbReference type="ChEBI" id="CHEBI:83421"/>
        <dbReference type="ChEBI" id="CHEBI:456216"/>
        <dbReference type="EC" id="2.7.11.1"/>
    </reaction>
</comment>
<comment type="catalytic activity">
    <reaction evidence="7">
        <text>L-threonyl-[protein] + ATP = O-phospho-L-threonyl-[protein] + ADP + H(+)</text>
        <dbReference type="Rhea" id="RHEA:46608"/>
        <dbReference type="Rhea" id="RHEA-COMP:11060"/>
        <dbReference type="Rhea" id="RHEA-COMP:11605"/>
        <dbReference type="ChEBI" id="CHEBI:15378"/>
        <dbReference type="ChEBI" id="CHEBI:30013"/>
        <dbReference type="ChEBI" id="CHEBI:30616"/>
        <dbReference type="ChEBI" id="CHEBI:61977"/>
        <dbReference type="ChEBI" id="CHEBI:456216"/>
        <dbReference type="EC" id="2.7.11.1"/>
    </reaction>
</comment>
<dbReference type="PANTHER" id="PTHR24343:SF558">
    <property type="entry name" value="PROTEIN KINASE DOMAIN-CONTAINING PROTEIN"/>
    <property type="match status" value="1"/>
</dbReference>
<dbReference type="FunFam" id="1.10.510.10:FF:000183">
    <property type="entry name" value="Serine/threonine-protein kinase hal4"/>
    <property type="match status" value="1"/>
</dbReference>